<dbReference type="STRING" id="690879.TSACC_3446"/>
<evidence type="ECO:0000256" key="2">
    <source>
        <dbReference type="ARBA" id="ARBA00012621"/>
    </source>
</evidence>
<dbReference type="Gene3D" id="3.40.50.2000">
    <property type="entry name" value="Glycogen Phosphorylase B"/>
    <property type="match status" value="1"/>
</dbReference>
<keyword evidence="9" id="KW-1003">Cell membrane</keyword>
<evidence type="ECO:0000256" key="1">
    <source>
        <dbReference type="ARBA" id="ARBA00004713"/>
    </source>
</evidence>
<feature type="site" description="Transition state stabilizer" evidence="8">
    <location>
        <position position="215"/>
    </location>
</feature>
<comment type="subcellular location">
    <subcellularLocation>
        <location evidence="9">Cell membrane</location>
    </subcellularLocation>
</comment>
<feature type="transmembrane region" description="Helical" evidence="9">
    <location>
        <begin position="6"/>
        <end position="25"/>
    </location>
</feature>
<dbReference type="InParanoid" id="A0A146GDF8"/>
<evidence type="ECO:0000259" key="10">
    <source>
        <dbReference type="Pfam" id="PF04413"/>
    </source>
</evidence>
<feature type="site" description="Transition state stabilizer" evidence="8">
    <location>
        <position position="137"/>
    </location>
</feature>
<dbReference type="AlphaFoldDB" id="A0A146GDF8"/>
<dbReference type="EMBL" id="BDCO01000003">
    <property type="protein sequence ID" value="GAT35381.1"/>
    <property type="molecule type" value="Genomic_DNA"/>
</dbReference>
<dbReference type="InterPro" id="IPR038107">
    <property type="entry name" value="Glycos_transf_N_sf"/>
</dbReference>
<accession>A0A146GDF8</accession>
<evidence type="ECO:0000256" key="9">
    <source>
        <dbReference type="RuleBase" id="RU365103"/>
    </source>
</evidence>
<keyword evidence="9" id="KW-0812">Transmembrane</keyword>
<dbReference type="GO" id="GO:0009244">
    <property type="term" value="P:lipopolysaccharide core region biosynthetic process"/>
    <property type="evidence" value="ECO:0007669"/>
    <property type="project" value="UniProtKB-UniRule"/>
</dbReference>
<keyword evidence="4 9" id="KW-0808">Transferase</keyword>
<evidence type="ECO:0000313" key="11">
    <source>
        <dbReference type="EMBL" id="GAT35381.1"/>
    </source>
</evidence>
<dbReference type="SUPFAM" id="SSF53756">
    <property type="entry name" value="UDP-Glycosyltransferase/glycogen phosphorylase"/>
    <property type="match status" value="1"/>
</dbReference>
<evidence type="ECO:0000256" key="3">
    <source>
        <dbReference type="ARBA" id="ARBA00019077"/>
    </source>
</evidence>
<comment type="function">
    <text evidence="9">Involved in lipopolysaccharide (LPS) biosynthesis. Catalyzes the transfer of 3-deoxy-D-manno-octulosonate (Kdo) residue(s) from CMP-Kdo to lipid IV(A), the tetraacyldisaccharide-1,4'-bisphosphate precursor of lipid A.</text>
</comment>
<evidence type="ECO:0000256" key="5">
    <source>
        <dbReference type="ARBA" id="ARBA00031445"/>
    </source>
</evidence>
<keyword evidence="9" id="KW-0448">Lipopolysaccharide biosynthesis</keyword>
<comment type="caution">
    <text evidence="11">The sequence shown here is derived from an EMBL/GenBank/DDBJ whole genome shotgun (WGS) entry which is preliminary data.</text>
</comment>
<dbReference type="Pfam" id="PF04413">
    <property type="entry name" value="Glycos_transf_N"/>
    <property type="match status" value="1"/>
</dbReference>
<dbReference type="OrthoDB" id="9789797at2"/>
<dbReference type="InterPro" id="IPR039901">
    <property type="entry name" value="Kdotransferase"/>
</dbReference>
<feature type="domain" description="3-deoxy-D-manno-octulosonic-acid transferase N-terminal" evidence="10">
    <location>
        <begin position="36"/>
        <end position="217"/>
    </location>
</feature>
<protein>
    <recommendedName>
        <fullName evidence="3 9">3-deoxy-D-manno-octulosonic acid transferase</fullName>
        <shortName evidence="9">Kdo transferase</shortName>
        <ecNumber evidence="2 9">2.4.99.12</ecNumber>
    </recommendedName>
    <alternativeName>
        <fullName evidence="5 9">Lipid IV(A) 3-deoxy-D-manno-octulosonic acid transferase</fullName>
    </alternativeName>
</protein>
<dbReference type="FunCoup" id="A0A146GDF8">
    <property type="interactions" value="232"/>
</dbReference>
<dbReference type="GO" id="GO:0005886">
    <property type="term" value="C:plasma membrane"/>
    <property type="evidence" value="ECO:0007669"/>
    <property type="project" value="UniProtKB-SubCell"/>
</dbReference>
<comment type="similarity">
    <text evidence="9">Belongs to the glycosyltransferase group 1 family.</text>
</comment>
<keyword evidence="9" id="KW-0472">Membrane</keyword>
<keyword evidence="9" id="KW-1133">Transmembrane helix</keyword>
<evidence type="ECO:0000256" key="8">
    <source>
        <dbReference type="PIRSR" id="PIRSR639901-2"/>
    </source>
</evidence>
<comment type="catalytic activity">
    <reaction evidence="6 9">
        <text>lipid IVA (E. coli) + CMP-3-deoxy-beta-D-manno-octulosonate = alpha-Kdo-(2-&gt;6)-lipid IVA (E. coli) + CMP + H(+)</text>
        <dbReference type="Rhea" id="RHEA:28066"/>
        <dbReference type="ChEBI" id="CHEBI:15378"/>
        <dbReference type="ChEBI" id="CHEBI:58603"/>
        <dbReference type="ChEBI" id="CHEBI:60364"/>
        <dbReference type="ChEBI" id="CHEBI:60377"/>
        <dbReference type="ChEBI" id="CHEBI:85987"/>
        <dbReference type="EC" id="2.4.99.12"/>
    </reaction>
</comment>
<reference evidence="12" key="1">
    <citation type="journal article" date="2017" name="Genome Announc.">
        <title>Draft Genome Sequence of Terrimicrobium sacchariphilum NM-5T, a Facultative Anaerobic Soil Bacterium of the Class Spartobacteria.</title>
        <authorList>
            <person name="Qiu Y.L."/>
            <person name="Tourlousse D.M."/>
            <person name="Matsuura N."/>
            <person name="Ohashi A."/>
            <person name="Sekiguchi Y."/>
        </authorList>
    </citation>
    <scope>NUCLEOTIDE SEQUENCE [LARGE SCALE GENOMIC DNA]</scope>
    <source>
        <strain evidence="12">NM-5</strain>
    </source>
</reference>
<dbReference type="GO" id="GO:0009245">
    <property type="term" value="P:lipid A biosynthetic process"/>
    <property type="evidence" value="ECO:0007669"/>
    <property type="project" value="TreeGrafter"/>
</dbReference>
<dbReference type="InterPro" id="IPR007507">
    <property type="entry name" value="Glycos_transf_N"/>
</dbReference>
<evidence type="ECO:0000256" key="7">
    <source>
        <dbReference type="PIRSR" id="PIRSR639901-1"/>
    </source>
</evidence>
<keyword evidence="12" id="KW-1185">Reference proteome</keyword>
<evidence type="ECO:0000256" key="4">
    <source>
        <dbReference type="ARBA" id="ARBA00022679"/>
    </source>
</evidence>
<organism evidence="11 12">
    <name type="scientific">Terrimicrobium sacchariphilum</name>
    <dbReference type="NCBI Taxonomy" id="690879"/>
    <lineage>
        <taxon>Bacteria</taxon>
        <taxon>Pseudomonadati</taxon>
        <taxon>Verrucomicrobiota</taxon>
        <taxon>Terrimicrobiia</taxon>
        <taxon>Terrimicrobiales</taxon>
        <taxon>Terrimicrobiaceae</taxon>
        <taxon>Terrimicrobium</taxon>
    </lineage>
</organism>
<dbReference type="RefSeq" id="WP_075081197.1">
    <property type="nucleotide sequence ID" value="NZ_BDCO01000003.1"/>
</dbReference>
<evidence type="ECO:0000256" key="6">
    <source>
        <dbReference type="ARBA" id="ARBA00049183"/>
    </source>
</evidence>
<feature type="active site" description="Proton acceptor" evidence="7">
    <location>
        <position position="67"/>
    </location>
</feature>
<dbReference type="PANTHER" id="PTHR42755">
    <property type="entry name" value="3-DEOXY-MANNO-OCTULOSONATE CYTIDYLYLTRANSFERASE"/>
    <property type="match status" value="1"/>
</dbReference>
<dbReference type="GO" id="GO:0043842">
    <property type="term" value="F:Kdo transferase activity"/>
    <property type="evidence" value="ECO:0007669"/>
    <property type="project" value="UniProtKB-EC"/>
</dbReference>
<dbReference type="Gene3D" id="3.40.50.11720">
    <property type="entry name" value="3-Deoxy-D-manno-octulosonic-acid transferase, N-terminal domain"/>
    <property type="match status" value="1"/>
</dbReference>
<sequence>MKKVRLLYNLAFPFVLLVLLPSFLLRMIRRGKYRHKFGQRFAIYSPRVLNKLKRDNNIWVHAVSVGEVLIALKLIGEMKRSDPSLRVVLSTTTSTGFRLASRRRTEWLEPIYNPIDFILVAKRAMRIVRPKMMILVEAEVWPNLTAEAKAQGAKLALVNARLSPRSESRYRKVKFLTAPLFNQLDVLCVQEEADAERWKSLGVTENRIRLTGSVKFDDAAQSRTPGRDFSAILSELGVPAGAPILLAASTHAGEEAILGEIYLRLRTEFASLFYVCVPRHAERGRQVKEELEKIGLRVTLRSGETHAPSRPEALIINTTGELRDVYPVASVVFIGKSLTAKGGQNPAEALAAGKPVIFGKNMQNFATLCDQLVRFRAAIRVADESELEEAIKDCLKEPEKASTMAQRGAECLAQHRGATRRTVEILEALRS</sequence>
<proteinExistence type="inferred from homology"/>
<comment type="pathway">
    <text evidence="1 9">Bacterial outer membrane biogenesis; LPS core biosynthesis.</text>
</comment>
<dbReference type="Proteomes" id="UP000076023">
    <property type="component" value="Unassembled WGS sequence"/>
</dbReference>
<gene>
    <name evidence="11" type="ORF">TSACC_3446</name>
</gene>
<name>A0A146GDF8_TERSA</name>
<dbReference type="EC" id="2.4.99.12" evidence="2 9"/>
<evidence type="ECO:0000313" key="12">
    <source>
        <dbReference type="Proteomes" id="UP000076023"/>
    </source>
</evidence>
<dbReference type="PANTHER" id="PTHR42755:SF1">
    <property type="entry name" value="3-DEOXY-D-MANNO-OCTULOSONIC ACID TRANSFERASE, MITOCHONDRIAL-RELATED"/>
    <property type="match status" value="1"/>
</dbReference>
<dbReference type="UniPathway" id="UPA00958"/>